<evidence type="ECO:0000256" key="9">
    <source>
        <dbReference type="HAMAP-Rule" id="MF_00082"/>
    </source>
</evidence>
<organism evidence="11 12">
    <name type="scientific">Bacillus lumedeiriae</name>
    <dbReference type="NCBI Taxonomy" id="3058829"/>
    <lineage>
        <taxon>Bacteria</taxon>
        <taxon>Bacillati</taxon>
        <taxon>Bacillota</taxon>
        <taxon>Bacilli</taxon>
        <taxon>Bacillales</taxon>
        <taxon>Bacillaceae</taxon>
        <taxon>Bacillus</taxon>
    </lineage>
</organism>
<dbReference type="Pfam" id="PF00696">
    <property type="entry name" value="AA_kinase"/>
    <property type="match status" value="1"/>
</dbReference>
<keyword evidence="6 9" id="KW-0418">Kinase</keyword>
<evidence type="ECO:0000256" key="1">
    <source>
        <dbReference type="ARBA" id="ARBA00004828"/>
    </source>
</evidence>
<keyword evidence="4 9" id="KW-0808">Transferase</keyword>
<feature type="binding site" evidence="9">
    <location>
        <begin position="40"/>
        <end position="41"/>
    </location>
    <ligand>
        <name>substrate</name>
    </ligand>
</feature>
<keyword evidence="5 9" id="KW-0547">Nucleotide-binding</keyword>
<evidence type="ECO:0000256" key="4">
    <source>
        <dbReference type="ARBA" id="ARBA00022679"/>
    </source>
</evidence>
<keyword evidence="12" id="KW-1185">Reference proteome</keyword>
<feature type="domain" description="Aspartate/glutamate/uridylate kinase" evidence="10">
    <location>
        <begin position="4"/>
        <end position="233"/>
    </location>
</feature>
<name>A0ABW8I964_9BACI</name>
<proteinExistence type="inferred from homology"/>
<dbReference type="GO" id="GO:0003991">
    <property type="term" value="F:acetylglutamate kinase activity"/>
    <property type="evidence" value="ECO:0007669"/>
    <property type="project" value="UniProtKB-EC"/>
</dbReference>
<evidence type="ECO:0000256" key="5">
    <source>
        <dbReference type="ARBA" id="ARBA00022741"/>
    </source>
</evidence>
<evidence type="ECO:0000256" key="2">
    <source>
        <dbReference type="ARBA" id="ARBA00022571"/>
    </source>
</evidence>
<keyword evidence="3 9" id="KW-0028">Amino-acid biosynthesis</keyword>
<comment type="pathway">
    <text evidence="1 9">Amino-acid biosynthesis; L-arginine biosynthesis; N(2)-acetyl-L-ornithine from L-glutamate: step 2/4.</text>
</comment>
<dbReference type="InterPro" id="IPR004662">
    <property type="entry name" value="AcgluKinase_fam"/>
</dbReference>
<feature type="binding site" evidence="9">
    <location>
        <position position="155"/>
    </location>
    <ligand>
        <name>substrate</name>
    </ligand>
</feature>
<feature type="site" description="Transition state stabilizer" evidence="9">
    <location>
        <position position="214"/>
    </location>
</feature>
<dbReference type="PANTHER" id="PTHR23342:SF0">
    <property type="entry name" value="N-ACETYLGLUTAMATE SYNTHASE, MITOCHONDRIAL"/>
    <property type="match status" value="1"/>
</dbReference>
<keyword evidence="9" id="KW-0963">Cytoplasm</keyword>
<dbReference type="EMBL" id="JAUIYO010000006">
    <property type="protein sequence ID" value="MFK2826038.1"/>
    <property type="molecule type" value="Genomic_DNA"/>
</dbReference>
<dbReference type="PIRSF" id="PIRSF000728">
    <property type="entry name" value="NAGK"/>
    <property type="match status" value="1"/>
</dbReference>
<feature type="site" description="Transition state stabilizer" evidence="9">
    <location>
        <position position="7"/>
    </location>
</feature>
<reference evidence="11 12" key="1">
    <citation type="submission" date="2023-07" db="EMBL/GenBank/DDBJ databases">
        <title>Bacillus lucianemedeirus sp. nov, a new species isolated from an immunobiological production facility.</title>
        <authorList>
            <person name="Costa L.V."/>
            <person name="Miranda R.V.S.L."/>
            <person name="Brandao M.L.L."/>
            <person name="Reis C.M.F."/>
            <person name="Frazao A.M."/>
            <person name="Cruz F.V."/>
            <person name="Baio P.V.P."/>
            <person name="Veras J.F.C."/>
            <person name="Ramos J.N."/>
            <person name="Vieira V."/>
        </authorList>
    </citation>
    <scope>NUCLEOTIDE SEQUENCE [LARGE SCALE GENOMIC DNA]</scope>
    <source>
        <strain evidence="11 12">B190/17</strain>
    </source>
</reference>
<dbReference type="InterPro" id="IPR037528">
    <property type="entry name" value="ArgB"/>
</dbReference>
<comment type="function">
    <text evidence="9">Catalyzes the ATP-dependent phosphorylation of N-acetyl-L-glutamate.</text>
</comment>
<dbReference type="InterPro" id="IPR001048">
    <property type="entry name" value="Asp/Glu/Uridylate_kinase"/>
</dbReference>
<dbReference type="SUPFAM" id="SSF53633">
    <property type="entry name" value="Carbamate kinase-like"/>
    <property type="match status" value="1"/>
</dbReference>
<dbReference type="HAMAP" id="MF_00082">
    <property type="entry name" value="ArgB"/>
    <property type="match status" value="1"/>
</dbReference>
<comment type="subcellular location">
    <subcellularLocation>
        <location evidence="9">Cytoplasm</location>
    </subcellularLocation>
</comment>
<comment type="caution">
    <text evidence="11">The sequence shown here is derived from an EMBL/GenBank/DDBJ whole genome shotgun (WGS) entry which is preliminary data.</text>
</comment>
<dbReference type="EC" id="2.7.2.8" evidence="9"/>
<dbReference type="InterPro" id="IPR036393">
    <property type="entry name" value="AceGlu_kinase-like_sf"/>
</dbReference>
<dbReference type="NCBIfam" id="TIGR00761">
    <property type="entry name" value="argB"/>
    <property type="match status" value="1"/>
</dbReference>
<feature type="binding site" evidence="9">
    <location>
        <position position="62"/>
    </location>
    <ligand>
        <name>substrate</name>
    </ligand>
</feature>
<evidence type="ECO:0000256" key="3">
    <source>
        <dbReference type="ARBA" id="ARBA00022605"/>
    </source>
</evidence>
<sequence>MKNIVVKCGGSVLNELSEAFFDSMKELMNKGYSIVFVHGGGPEINAMLDALQVKSEFKNGLRVTSKQVLKTAELALAGSLNRKLVRLLEKHGIRAIGLNSSDNGLLQADFIDQEQLGYVGDVTAVNSDFIQLLCKEQLLPVMTPLAAGPNGTVLNVNADHAACAVANALQAEHFLMVTDVDGVLKDGQLVPELTETETKELIDSGVISGGMIPKVNSALKAFSDHVSSVHIVSGKQAFYEQGEWLGTTFIKEKVTI</sequence>
<evidence type="ECO:0000256" key="8">
    <source>
        <dbReference type="ARBA" id="ARBA00048141"/>
    </source>
</evidence>
<dbReference type="RefSeq" id="WP_404316911.1">
    <property type="nucleotide sequence ID" value="NZ_JAUIYO010000006.1"/>
</dbReference>
<evidence type="ECO:0000256" key="7">
    <source>
        <dbReference type="ARBA" id="ARBA00022840"/>
    </source>
</evidence>
<dbReference type="CDD" id="cd04238">
    <property type="entry name" value="AAK_NAGK-like"/>
    <property type="match status" value="1"/>
</dbReference>
<accession>A0ABW8I964</accession>
<comment type="similarity">
    <text evidence="9">Belongs to the acetylglutamate kinase family. ArgB subfamily.</text>
</comment>
<dbReference type="PANTHER" id="PTHR23342">
    <property type="entry name" value="N-ACETYLGLUTAMATE SYNTHASE"/>
    <property type="match status" value="1"/>
</dbReference>
<evidence type="ECO:0000259" key="10">
    <source>
        <dbReference type="Pfam" id="PF00696"/>
    </source>
</evidence>
<keyword evidence="2 9" id="KW-0055">Arginine biosynthesis</keyword>
<comment type="catalytic activity">
    <reaction evidence="8 9">
        <text>N-acetyl-L-glutamate + ATP = N-acetyl-L-glutamyl 5-phosphate + ADP</text>
        <dbReference type="Rhea" id="RHEA:14629"/>
        <dbReference type="ChEBI" id="CHEBI:30616"/>
        <dbReference type="ChEBI" id="CHEBI:44337"/>
        <dbReference type="ChEBI" id="CHEBI:57936"/>
        <dbReference type="ChEBI" id="CHEBI:456216"/>
        <dbReference type="EC" id="2.7.2.8"/>
    </reaction>
</comment>
<evidence type="ECO:0000313" key="11">
    <source>
        <dbReference type="EMBL" id="MFK2826038.1"/>
    </source>
</evidence>
<gene>
    <name evidence="9 11" type="primary">argB</name>
    <name evidence="11" type="ORF">QYG89_10220</name>
</gene>
<evidence type="ECO:0000256" key="6">
    <source>
        <dbReference type="ARBA" id="ARBA00022777"/>
    </source>
</evidence>
<keyword evidence="7 9" id="KW-0067">ATP-binding</keyword>
<protein>
    <recommendedName>
        <fullName evidence="9">Acetylglutamate kinase</fullName>
        <ecNumber evidence="9">2.7.2.8</ecNumber>
    </recommendedName>
    <alternativeName>
        <fullName evidence="9">N-acetyl-L-glutamate 5-phosphotransferase</fullName>
    </alternativeName>
    <alternativeName>
        <fullName evidence="9">NAG kinase</fullName>
        <shortName evidence="9">NAGK</shortName>
    </alternativeName>
</protein>
<dbReference type="Gene3D" id="3.40.1160.10">
    <property type="entry name" value="Acetylglutamate kinase-like"/>
    <property type="match status" value="1"/>
</dbReference>
<dbReference type="Proteomes" id="UP001619911">
    <property type="component" value="Unassembled WGS sequence"/>
</dbReference>
<evidence type="ECO:0000313" key="12">
    <source>
        <dbReference type="Proteomes" id="UP001619911"/>
    </source>
</evidence>